<reference evidence="5" key="1">
    <citation type="journal article" date="2020" name="Stud. Mycol.">
        <title>101 Dothideomycetes genomes: A test case for predicting lifestyles and emergence of pathogens.</title>
        <authorList>
            <person name="Haridas S."/>
            <person name="Albert R."/>
            <person name="Binder M."/>
            <person name="Bloem J."/>
            <person name="LaButti K."/>
            <person name="Salamov A."/>
            <person name="Andreopoulos B."/>
            <person name="Baker S."/>
            <person name="Barry K."/>
            <person name="Bills G."/>
            <person name="Bluhm B."/>
            <person name="Cannon C."/>
            <person name="Castanera R."/>
            <person name="Culley D."/>
            <person name="Daum C."/>
            <person name="Ezra D."/>
            <person name="Gonzalez J."/>
            <person name="Henrissat B."/>
            <person name="Kuo A."/>
            <person name="Liang C."/>
            <person name="Lipzen A."/>
            <person name="Lutzoni F."/>
            <person name="Magnuson J."/>
            <person name="Mondo S."/>
            <person name="Nolan M."/>
            <person name="Ohm R."/>
            <person name="Pangilinan J."/>
            <person name="Park H.-J."/>
            <person name="Ramirez L."/>
            <person name="Alfaro M."/>
            <person name="Sun H."/>
            <person name="Tritt A."/>
            <person name="Yoshinaga Y."/>
            <person name="Zwiers L.-H."/>
            <person name="Turgeon B."/>
            <person name="Goodwin S."/>
            <person name="Spatafora J."/>
            <person name="Crous P."/>
            <person name="Grigoriev I."/>
        </authorList>
    </citation>
    <scope>NUCLEOTIDE SEQUENCE [LARGE SCALE GENOMIC DNA]</scope>
    <source>
        <strain evidence="5">CECT 20119</strain>
    </source>
</reference>
<dbReference type="Pfam" id="PF01048">
    <property type="entry name" value="PNP_UDP_1"/>
    <property type="match status" value="1"/>
</dbReference>
<dbReference type="InterPro" id="IPR007111">
    <property type="entry name" value="NACHT_NTPase"/>
</dbReference>
<dbReference type="AlphaFoldDB" id="A0A6A6G5P5"/>
<dbReference type="GO" id="GO:0009116">
    <property type="term" value="P:nucleoside metabolic process"/>
    <property type="evidence" value="ECO:0007669"/>
    <property type="project" value="InterPro"/>
</dbReference>
<name>A0A6A6G5P5_9PEZI</name>
<dbReference type="InterPro" id="IPR056884">
    <property type="entry name" value="NPHP3-like_N"/>
</dbReference>
<sequence length="819" mass="91561">MDERGAPTISSRKRKFPDAEQYTVGWICALDVEYSAARLFLETEHEQPDARSPNDNNTYTVGSIAGHNVVIAVCPDGEYGTNSAATVARDMVHSFPNVRIGLMVGIGGGAPTLSNDIRLGDVVVSSARGQHGGVIQYDMGKRIQDQDFLNTGTLNRPPVFLRTAVSDLASRIDTDGHNIVGAINRTLSARPRRVRNKFSNPGPALDRLYRSHVKKGDHYGAADDRLLVQRSARLLENDDLDPVIHYGLIASANQLMKDAIQRDEFAEQHGIKCFEMEAAGLMNHFPCLVVRGICDYSDTHKNDNWHGYAAMTAAAYTCLLLRRLTPSHVTAQDSIRRQIASADIGKTSTNIERKVDSISRVATTNTLQAWLSAPDSSSDIHRLLNERCTGTCSWIFEQHLYKKWLQDSDSFLWVHGLPGSGKSVLMSSIITEIQRQLSSRPRILLRFFFTFSDESKQPALAMLSALAVQLCAQDEEATQQLYQLYKTCSDGNRQPDQSELLTTFLAAIPAHTDTFIVLDALDECSDQHECLAILDAIRSAHEPSVRMIVSSRYQTEILKAYGNLDNIDLDQSHVNSDIKLHILAQLEPHLRLGRRWGEHEEAKQLLLEELARKAQGISALDELPLSLDETYAKVLTEAPEEYKSKLSTLIYLVLDSPRQLEVEEVLSALAIEDRTSPEDNNLVLLEDLLDMCPGLFVVSEDPFVKSLYTYVHFAHSSVDEYLRGTCRTQQVPDGLHYHDSRRRLARICGNYLLPSIRPSEALVGSWTFPWTFDEAAATYTTRKWAEFEDHNTIPLSSVERTSSPGKPTTNLPGRSRWIA</sequence>
<dbReference type="PANTHER" id="PTHR46082">
    <property type="entry name" value="ATP/GTP-BINDING PROTEIN-RELATED"/>
    <property type="match status" value="1"/>
</dbReference>
<dbReference type="OrthoDB" id="1577640at2759"/>
<dbReference type="GO" id="GO:0003824">
    <property type="term" value="F:catalytic activity"/>
    <property type="evidence" value="ECO:0007669"/>
    <property type="project" value="InterPro"/>
</dbReference>
<evidence type="ECO:0000313" key="4">
    <source>
        <dbReference type="EMBL" id="KAF2220909.1"/>
    </source>
</evidence>
<dbReference type="Gene3D" id="3.40.50.1580">
    <property type="entry name" value="Nucleoside phosphorylase domain"/>
    <property type="match status" value="1"/>
</dbReference>
<evidence type="ECO:0000256" key="1">
    <source>
        <dbReference type="ARBA" id="ARBA00022737"/>
    </source>
</evidence>
<proteinExistence type="predicted"/>
<evidence type="ECO:0000259" key="3">
    <source>
        <dbReference type="PROSITE" id="PS50837"/>
    </source>
</evidence>
<organism evidence="4 5">
    <name type="scientific">Elsinoe ampelina</name>
    <dbReference type="NCBI Taxonomy" id="302913"/>
    <lineage>
        <taxon>Eukaryota</taxon>
        <taxon>Fungi</taxon>
        <taxon>Dikarya</taxon>
        <taxon>Ascomycota</taxon>
        <taxon>Pezizomycotina</taxon>
        <taxon>Dothideomycetes</taxon>
        <taxon>Dothideomycetidae</taxon>
        <taxon>Myriangiales</taxon>
        <taxon>Elsinoaceae</taxon>
        <taxon>Elsinoe</taxon>
    </lineage>
</organism>
<accession>A0A6A6G5P5</accession>
<dbReference type="PROSITE" id="PS50837">
    <property type="entry name" value="NACHT"/>
    <property type="match status" value="1"/>
</dbReference>
<protein>
    <recommendedName>
        <fullName evidence="3">NACHT domain-containing protein</fullName>
    </recommendedName>
</protein>
<dbReference type="Pfam" id="PF24883">
    <property type="entry name" value="NPHP3_N"/>
    <property type="match status" value="1"/>
</dbReference>
<evidence type="ECO:0000313" key="5">
    <source>
        <dbReference type="Proteomes" id="UP000799538"/>
    </source>
</evidence>
<feature type="region of interest" description="Disordered" evidence="2">
    <location>
        <begin position="795"/>
        <end position="819"/>
    </location>
</feature>
<keyword evidence="5" id="KW-1185">Reference proteome</keyword>
<dbReference type="SUPFAM" id="SSF53167">
    <property type="entry name" value="Purine and uridine phosphorylases"/>
    <property type="match status" value="1"/>
</dbReference>
<dbReference type="Gene3D" id="3.40.50.300">
    <property type="entry name" value="P-loop containing nucleotide triphosphate hydrolases"/>
    <property type="match status" value="1"/>
</dbReference>
<dbReference type="InterPro" id="IPR053137">
    <property type="entry name" value="NLR-like"/>
</dbReference>
<dbReference type="SUPFAM" id="SSF52540">
    <property type="entry name" value="P-loop containing nucleoside triphosphate hydrolases"/>
    <property type="match status" value="1"/>
</dbReference>
<feature type="compositionally biased region" description="Polar residues" evidence="2">
    <location>
        <begin position="795"/>
        <end position="812"/>
    </location>
</feature>
<dbReference type="PANTHER" id="PTHR46082:SF11">
    <property type="entry name" value="AAA+ ATPASE DOMAIN-CONTAINING PROTEIN-RELATED"/>
    <property type="match status" value="1"/>
</dbReference>
<dbReference type="InterPro" id="IPR000845">
    <property type="entry name" value="Nucleoside_phosphorylase_d"/>
</dbReference>
<evidence type="ECO:0000256" key="2">
    <source>
        <dbReference type="SAM" id="MobiDB-lite"/>
    </source>
</evidence>
<gene>
    <name evidence="4" type="ORF">BDZ85DRAFT_251468</name>
</gene>
<dbReference type="Proteomes" id="UP000799538">
    <property type="component" value="Unassembled WGS sequence"/>
</dbReference>
<dbReference type="EMBL" id="ML992511">
    <property type="protein sequence ID" value="KAF2220909.1"/>
    <property type="molecule type" value="Genomic_DNA"/>
</dbReference>
<dbReference type="InterPro" id="IPR027417">
    <property type="entry name" value="P-loop_NTPase"/>
</dbReference>
<feature type="domain" description="NACHT" evidence="3">
    <location>
        <begin position="410"/>
        <end position="552"/>
    </location>
</feature>
<keyword evidence="1" id="KW-0677">Repeat</keyword>
<dbReference type="InterPro" id="IPR035994">
    <property type="entry name" value="Nucleoside_phosphorylase_sf"/>
</dbReference>